<dbReference type="Proteomes" id="UP000501727">
    <property type="component" value="Chromosome"/>
</dbReference>
<feature type="transmembrane region" description="Helical" evidence="5">
    <location>
        <begin position="97"/>
        <end position="115"/>
    </location>
</feature>
<feature type="transmembrane region" description="Helical" evidence="5">
    <location>
        <begin position="243"/>
        <end position="265"/>
    </location>
</feature>
<dbReference type="SUPFAM" id="SSF81340">
    <property type="entry name" value="Clc chloride channel"/>
    <property type="match status" value="1"/>
</dbReference>
<evidence type="ECO:0000256" key="4">
    <source>
        <dbReference type="ARBA" id="ARBA00023136"/>
    </source>
</evidence>
<sequence length="424" mass="43330">MKRIAFAVVTVMLGACAGAFCWAFFFLMNAGLDLLWVKAPAWLAAIGMPAVVYPLAFCVVGGVAIGLFQKNVGPYPDDMNTVLAEVKKTGRYEYRHLGAMFVGALLPLLFGGSIGPEAGLTGVVAGLCSWVGDRLKFMGAEMRELANAGTAAILSAIFSAPLFGLAAPLFGYADDTDGRRHGGGASAATVVSAPQVSKPVKTAVYLLSVAGALGAFMLLNEAAGGGSGLPHFSAMAVGTSELAWALPVVALGACAGWLFHGFGWAVGKLSARLGDRVVVKAVVAGAILGALGIFLPFTLFAGEAQTEMLAQQWTALGAGVLLATGFLKVLASQVCLGLGWRGGHFFPLIFSGIAIGYAAAGLFGIDPVFALSVSTAALLGAAMRQPLMVALLLILCFPAKAVVFVLAAACLGAAVPVPKAFSRV</sequence>
<name>A0A6F8SMV9_9ACTN</name>
<feature type="transmembrane region" description="Helical" evidence="5">
    <location>
        <begin position="345"/>
        <end position="365"/>
    </location>
</feature>
<accession>A0A6F8SMV9</accession>
<dbReference type="GO" id="GO:0015108">
    <property type="term" value="F:chloride transmembrane transporter activity"/>
    <property type="evidence" value="ECO:0007669"/>
    <property type="project" value="InterPro"/>
</dbReference>
<organism evidence="6 7">
    <name type="scientific">Adlercreutzia hattorii</name>
    <dbReference type="NCBI Taxonomy" id="2707299"/>
    <lineage>
        <taxon>Bacteria</taxon>
        <taxon>Bacillati</taxon>
        <taxon>Actinomycetota</taxon>
        <taxon>Coriobacteriia</taxon>
        <taxon>Eggerthellales</taxon>
        <taxon>Eggerthellaceae</taxon>
        <taxon>Adlercreutzia</taxon>
    </lineage>
</organism>
<feature type="transmembrane region" description="Helical" evidence="5">
    <location>
        <begin position="41"/>
        <end position="68"/>
    </location>
</feature>
<dbReference type="RefSeq" id="WP_231699484.1">
    <property type="nucleotide sequence ID" value="NZ_AP022829.1"/>
</dbReference>
<evidence type="ECO:0000256" key="1">
    <source>
        <dbReference type="ARBA" id="ARBA00004141"/>
    </source>
</evidence>
<evidence type="ECO:0000256" key="3">
    <source>
        <dbReference type="ARBA" id="ARBA00022989"/>
    </source>
</evidence>
<proteinExistence type="predicted"/>
<gene>
    <name evidence="6" type="ORF">ADCFC_14280</name>
</gene>
<keyword evidence="3 5" id="KW-1133">Transmembrane helix</keyword>
<feature type="transmembrane region" description="Helical" evidence="5">
    <location>
        <begin position="313"/>
        <end position="338"/>
    </location>
</feature>
<evidence type="ECO:0000256" key="5">
    <source>
        <dbReference type="SAM" id="Phobius"/>
    </source>
</evidence>
<feature type="transmembrane region" description="Helical" evidence="5">
    <location>
        <begin position="203"/>
        <end position="223"/>
    </location>
</feature>
<dbReference type="Pfam" id="PF00654">
    <property type="entry name" value="Voltage_CLC"/>
    <property type="match status" value="1"/>
</dbReference>
<dbReference type="KEGG" id="ahat:ADCFC_15490"/>
<comment type="subcellular location">
    <subcellularLocation>
        <location evidence="1">Membrane</location>
        <topology evidence="1">Multi-pass membrane protein</topology>
    </subcellularLocation>
</comment>
<keyword evidence="4 5" id="KW-0472">Membrane</keyword>
<reference evidence="7" key="1">
    <citation type="journal article" date="2020" name="Microbiol. Resour. Announc.">
        <title>Complete Genome Sequence of Adlercreutzia sp. Strain 8CFCBH1, a Potent Producer of Equol, Isolated from Healthy Japanese Feces.</title>
        <authorList>
            <person name="Ogata Y."/>
            <person name="Sakamoto M."/>
            <person name="Ohkuma M."/>
            <person name="Hattori M."/>
            <person name="Suda W."/>
        </authorList>
    </citation>
    <scope>NUCLEOTIDE SEQUENCE [LARGE SCALE GENOMIC DNA]</scope>
    <source>
        <strain evidence="7">8CFCBH1</strain>
    </source>
</reference>
<evidence type="ECO:0000256" key="2">
    <source>
        <dbReference type="ARBA" id="ARBA00022692"/>
    </source>
</evidence>
<feature type="transmembrane region" description="Helical" evidence="5">
    <location>
        <begin position="145"/>
        <end position="170"/>
    </location>
</feature>
<dbReference type="InterPro" id="IPR001807">
    <property type="entry name" value="ClC"/>
</dbReference>
<evidence type="ECO:0000313" key="7">
    <source>
        <dbReference type="Proteomes" id="UP000501727"/>
    </source>
</evidence>
<dbReference type="PANTHER" id="PTHR43427:SF12">
    <property type="entry name" value="CHLORIDE TRANSPORTER"/>
    <property type="match status" value="1"/>
</dbReference>
<reference evidence="7" key="2">
    <citation type="submission" date="2020-03" db="EMBL/GenBank/DDBJ databases">
        <title>Complete Genome Sequence of Adlercreutzia sp. strain 8CFCBH1 Producing Equol, Isolated from Healthy Japanese Feces.</title>
        <authorList>
            <person name="Ogata Y."/>
            <person name="Sakamoto M."/>
            <person name="Ohkuma M."/>
            <person name="Hattori M."/>
            <person name="Suda W."/>
        </authorList>
    </citation>
    <scope>NUCLEOTIDE SEQUENCE [LARGE SCALE GENOMIC DNA]</scope>
    <source>
        <strain evidence="7">8CFCBH1</strain>
    </source>
</reference>
<keyword evidence="7" id="KW-1185">Reference proteome</keyword>
<protein>
    <submittedName>
        <fullName evidence="6">Chloride channel protein</fullName>
    </submittedName>
</protein>
<dbReference type="CDD" id="cd00400">
    <property type="entry name" value="Voltage_gated_ClC"/>
    <property type="match status" value="1"/>
</dbReference>
<dbReference type="AlphaFoldDB" id="A0A6F8SMV9"/>
<keyword evidence="2 5" id="KW-0812">Transmembrane</keyword>
<dbReference type="PANTHER" id="PTHR43427">
    <property type="entry name" value="CHLORIDE CHANNEL PROTEIN CLC-E"/>
    <property type="match status" value="1"/>
</dbReference>
<dbReference type="Gene3D" id="1.10.3080.10">
    <property type="entry name" value="Clc chloride channel"/>
    <property type="match status" value="1"/>
</dbReference>
<dbReference type="InterPro" id="IPR014743">
    <property type="entry name" value="Cl-channel_core"/>
</dbReference>
<dbReference type="GO" id="GO:0016020">
    <property type="term" value="C:membrane"/>
    <property type="evidence" value="ECO:0007669"/>
    <property type="project" value="UniProtKB-SubCell"/>
</dbReference>
<evidence type="ECO:0000313" key="6">
    <source>
        <dbReference type="EMBL" id="BCA88930.1"/>
    </source>
</evidence>
<dbReference type="InterPro" id="IPR050368">
    <property type="entry name" value="ClC-type_chloride_channel"/>
</dbReference>
<feature type="transmembrane region" description="Helical" evidence="5">
    <location>
        <begin position="385"/>
        <end position="415"/>
    </location>
</feature>
<feature type="transmembrane region" description="Helical" evidence="5">
    <location>
        <begin position="277"/>
        <end position="301"/>
    </location>
</feature>
<dbReference type="PROSITE" id="PS51257">
    <property type="entry name" value="PROKAR_LIPOPROTEIN"/>
    <property type="match status" value="1"/>
</dbReference>
<dbReference type="EMBL" id="AP022829">
    <property type="protein sequence ID" value="BCA88930.1"/>
    <property type="molecule type" value="Genomic_DNA"/>
</dbReference>